<protein>
    <submittedName>
        <fullName evidence="11">Siderophore-mediated iron transport protein</fullName>
    </submittedName>
</protein>
<dbReference type="GO" id="GO:0098797">
    <property type="term" value="C:plasma membrane protein complex"/>
    <property type="evidence" value="ECO:0007669"/>
    <property type="project" value="TreeGrafter"/>
</dbReference>
<dbReference type="Proteomes" id="UP000008080">
    <property type="component" value="Chromosome"/>
</dbReference>
<dbReference type="KEGG" id="bba:Bd2860"/>
<keyword evidence="3" id="KW-0813">Transport</keyword>
<dbReference type="Gene3D" id="3.30.1150.10">
    <property type="match status" value="1"/>
</dbReference>
<evidence type="ECO:0000256" key="4">
    <source>
        <dbReference type="ARBA" id="ARBA00022475"/>
    </source>
</evidence>
<dbReference type="PANTHER" id="PTHR33446:SF2">
    <property type="entry name" value="PROTEIN TONB"/>
    <property type="match status" value="1"/>
</dbReference>
<dbReference type="EMBL" id="BX842653">
    <property type="protein sequence ID" value="CAE80640.1"/>
    <property type="molecule type" value="Genomic_DNA"/>
</dbReference>
<dbReference type="AlphaFoldDB" id="Q6MJC1"/>
<comment type="similarity">
    <text evidence="2">Belongs to the TonB family.</text>
</comment>
<dbReference type="GO" id="GO:0031992">
    <property type="term" value="F:energy transducer activity"/>
    <property type="evidence" value="ECO:0007669"/>
    <property type="project" value="TreeGrafter"/>
</dbReference>
<feature type="domain" description="TonB C-terminal" evidence="10">
    <location>
        <begin position="153"/>
        <end position="244"/>
    </location>
</feature>
<evidence type="ECO:0000313" key="11">
    <source>
        <dbReference type="EMBL" id="CAE80640.1"/>
    </source>
</evidence>
<sequence length="244" mass="26314">MSPFFGPRIEFLGARTYKLPKAMFKKQFSLSFTINRSVTLSVLLHGGLFALAVGMAAPEVVPLPVGVELQYGDGGSVQAPQPESQIKAAKMKAPVVADNSEGPAIKTEKVSEAAPEPVPMGKAAGSLAGTSAQGALEGREGVANGIEVSPEQRYLYEIKKLLERRKRYPMLAKKMGQTGKVTMRFTLAQDGSLLTTEIVEKTPYDSLNQAALDLVKGIHGLKPFPQEIQRGSWSITVPIEYVLN</sequence>
<dbReference type="GO" id="GO:0055085">
    <property type="term" value="P:transmembrane transport"/>
    <property type="evidence" value="ECO:0007669"/>
    <property type="project" value="InterPro"/>
</dbReference>
<dbReference type="TCDB" id="2.C.1.1.4">
    <property type="family name" value="the tonb-exbb-exbd/tola-tolq-tolr outer membrane receptor energizers and stabilizers (tonb/tola) family"/>
</dbReference>
<dbReference type="STRING" id="264462.Bd2860"/>
<reference evidence="11 12" key="1">
    <citation type="journal article" date="2004" name="Science">
        <title>A predator unmasked: life cycle of Bdellovibrio bacteriovorus from a genomic perspective.</title>
        <authorList>
            <person name="Rendulic S."/>
            <person name="Jagtap P."/>
            <person name="Rosinus A."/>
            <person name="Eppinger M."/>
            <person name="Baar C."/>
            <person name="Lanz C."/>
            <person name="Keller H."/>
            <person name="Lambert C."/>
            <person name="Evans K.J."/>
            <person name="Goesmann A."/>
            <person name="Meyer F."/>
            <person name="Sockett R.E."/>
            <person name="Schuster S.C."/>
        </authorList>
    </citation>
    <scope>NUCLEOTIDE SEQUENCE [LARGE SCALE GENOMIC DNA]</scope>
    <source>
        <strain evidence="12">ATCC 15356 / DSM 50701 / NCIMB 9529 / HD100</strain>
    </source>
</reference>
<keyword evidence="8" id="KW-1133">Transmembrane helix</keyword>
<evidence type="ECO:0000313" key="12">
    <source>
        <dbReference type="Proteomes" id="UP000008080"/>
    </source>
</evidence>
<dbReference type="Pfam" id="PF03544">
    <property type="entry name" value="TonB_C"/>
    <property type="match status" value="1"/>
</dbReference>
<evidence type="ECO:0000256" key="5">
    <source>
        <dbReference type="ARBA" id="ARBA00022519"/>
    </source>
</evidence>
<evidence type="ECO:0000256" key="9">
    <source>
        <dbReference type="ARBA" id="ARBA00023136"/>
    </source>
</evidence>
<dbReference type="eggNOG" id="COG0810">
    <property type="taxonomic scope" value="Bacteria"/>
</dbReference>
<dbReference type="GO" id="GO:0015031">
    <property type="term" value="P:protein transport"/>
    <property type="evidence" value="ECO:0007669"/>
    <property type="project" value="UniProtKB-KW"/>
</dbReference>
<dbReference type="NCBIfam" id="TIGR01352">
    <property type="entry name" value="tonB_Cterm"/>
    <property type="match status" value="1"/>
</dbReference>
<dbReference type="SUPFAM" id="SSF74653">
    <property type="entry name" value="TolA/TonB C-terminal domain"/>
    <property type="match status" value="1"/>
</dbReference>
<evidence type="ECO:0000256" key="1">
    <source>
        <dbReference type="ARBA" id="ARBA00004383"/>
    </source>
</evidence>
<evidence type="ECO:0000256" key="7">
    <source>
        <dbReference type="ARBA" id="ARBA00022927"/>
    </source>
</evidence>
<dbReference type="InterPro" id="IPR037682">
    <property type="entry name" value="TonB_C"/>
</dbReference>
<evidence type="ECO:0000256" key="8">
    <source>
        <dbReference type="ARBA" id="ARBA00022989"/>
    </source>
</evidence>
<proteinExistence type="inferred from homology"/>
<keyword evidence="4" id="KW-1003">Cell membrane</keyword>
<dbReference type="InterPro" id="IPR006260">
    <property type="entry name" value="TonB/TolA_C"/>
</dbReference>
<dbReference type="PANTHER" id="PTHR33446">
    <property type="entry name" value="PROTEIN TONB-RELATED"/>
    <property type="match status" value="1"/>
</dbReference>
<organism evidence="11 12">
    <name type="scientific">Bdellovibrio bacteriovorus (strain ATCC 15356 / DSM 50701 / NCIMB 9529 / HD100)</name>
    <dbReference type="NCBI Taxonomy" id="264462"/>
    <lineage>
        <taxon>Bacteria</taxon>
        <taxon>Pseudomonadati</taxon>
        <taxon>Bdellovibrionota</taxon>
        <taxon>Bdellovibrionia</taxon>
        <taxon>Bdellovibrionales</taxon>
        <taxon>Pseudobdellovibrionaceae</taxon>
        <taxon>Bdellovibrio</taxon>
    </lineage>
</organism>
<keyword evidence="9" id="KW-0472">Membrane</keyword>
<keyword evidence="7" id="KW-0653">Protein transport</keyword>
<gene>
    <name evidence="11" type="primary">tonB</name>
    <name evidence="11" type="ordered locus">Bd2860</name>
</gene>
<keyword evidence="5" id="KW-0997">Cell inner membrane</keyword>
<dbReference type="PROSITE" id="PS52015">
    <property type="entry name" value="TONB_CTD"/>
    <property type="match status" value="1"/>
</dbReference>
<evidence type="ECO:0000256" key="2">
    <source>
        <dbReference type="ARBA" id="ARBA00006555"/>
    </source>
</evidence>
<keyword evidence="12" id="KW-1185">Reference proteome</keyword>
<keyword evidence="6" id="KW-0812">Transmembrane</keyword>
<evidence type="ECO:0000259" key="10">
    <source>
        <dbReference type="PROSITE" id="PS52015"/>
    </source>
</evidence>
<evidence type="ECO:0000256" key="3">
    <source>
        <dbReference type="ARBA" id="ARBA00022448"/>
    </source>
</evidence>
<accession>Q6MJC1</accession>
<dbReference type="InterPro" id="IPR051045">
    <property type="entry name" value="TonB-dependent_transducer"/>
</dbReference>
<evidence type="ECO:0000256" key="6">
    <source>
        <dbReference type="ARBA" id="ARBA00022692"/>
    </source>
</evidence>
<name>Q6MJC1_BDEBA</name>
<dbReference type="HOGENOM" id="CLU_1222801_0_0_7"/>
<comment type="subcellular location">
    <subcellularLocation>
        <location evidence="1">Cell inner membrane</location>
        <topology evidence="1">Single-pass membrane protein</topology>
        <orientation evidence="1">Periplasmic side</orientation>
    </subcellularLocation>
</comment>